<comment type="caution">
    <text evidence="1">The sequence shown here is derived from an EMBL/GenBank/DDBJ whole genome shotgun (WGS) entry which is preliminary data.</text>
</comment>
<accession>A0ABT3DV40</accession>
<evidence type="ECO:0000313" key="1">
    <source>
        <dbReference type="EMBL" id="MCW0399357.1"/>
    </source>
</evidence>
<protein>
    <submittedName>
        <fullName evidence="1">Uncharacterized protein</fullName>
    </submittedName>
</protein>
<reference evidence="1 2" key="1">
    <citation type="submission" date="2022-06" db="EMBL/GenBank/DDBJ databases">
        <title>Dynamics of rice microbiomes reveals core vertical transmitted seed endophytes.</title>
        <authorList>
            <person name="Liao K."/>
            <person name="Zhang X."/>
        </authorList>
    </citation>
    <scope>NUCLEOTIDE SEQUENCE [LARGE SCALE GENOMIC DNA]</scope>
    <source>
        <strain evidence="1 2">YT10-10-1</strain>
    </source>
</reference>
<gene>
    <name evidence="1" type="ORF">NB700_001913</name>
</gene>
<dbReference type="EMBL" id="JANFWR010000011">
    <property type="protein sequence ID" value="MCW0399357.1"/>
    <property type="molecule type" value="Genomic_DNA"/>
</dbReference>
<proteinExistence type="predicted"/>
<evidence type="ECO:0000313" key="2">
    <source>
        <dbReference type="Proteomes" id="UP001320843"/>
    </source>
</evidence>
<organism evidence="1 2">
    <name type="scientific">Xanthomonas sacchari</name>
    <dbReference type="NCBI Taxonomy" id="56458"/>
    <lineage>
        <taxon>Bacteria</taxon>
        <taxon>Pseudomonadati</taxon>
        <taxon>Pseudomonadota</taxon>
        <taxon>Gammaproteobacteria</taxon>
        <taxon>Lysobacterales</taxon>
        <taxon>Lysobacteraceae</taxon>
        <taxon>Xanthomonas</taxon>
    </lineage>
</organism>
<keyword evidence="2" id="KW-1185">Reference proteome</keyword>
<sequence length="359" mass="38176">MVRRGRGAQRRHRLGDAELEQRDHVHVALDHDQPLDLLVGLAHLPQAVQFAALVEQRGLRRVQVLGAVVLVEHAAAEGDDPAAAVEDREHHPVAELVVDVAAVVLGEQPGAVEQFEPAFVGAQCVLQRAVAVRGVADLEARAVLRVHAAAVQVGARLLVAVELALEELGRRFQRRVQVAMVVAGGLRRATLLGVARDFHAGALGQLVDRVEEFEAIVVHQEADRGAVRAAAEAVVELLGRRHRERGRPFVVERAARRVFLALALQRYARADHLDDVGACEQVVDECVGDAGHPHRMPRACAVTLAARPACGSAPCGQGVGGACAALRGSIPAATSLLCERSRSSITAVISAPTKNTTVA</sequence>
<dbReference type="Proteomes" id="UP001320843">
    <property type="component" value="Unassembled WGS sequence"/>
</dbReference>
<name>A0ABT3DV40_9XANT</name>